<evidence type="ECO:0000313" key="3">
    <source>
        <dbReference type="Proteomes" id="UP001177295"/>
    </source>
</evidence>
<dbReference type="Proteomes" id="UP001177295">
    <property type="component" value="Chromosome"/>
</dbReference>
<keyword evidence="1" id="KW-0812">Transmembrane</keyword>
<gene>
    <name evidence="2" type="ORF">SEML1_0701</name>
</gene>
<evidence type="ECO:0000256" key="1">
    <source>
        <dbReference type="SAM" id="Phobius"/>
    </source>
</evidence>
<feature type="transmembrane region" description="Helical" evidence="1">
    <location>
        <begin position="102"/>
        <end position="125"/>
    </location>
</feature>
<protein>
    <submittedName>
        <fullName evidence="2">Uncharacterized protein</fullName>
    </submittedName>
</protein>
<keyword evidence="3" id="KW-1185">Reference proteome</keyword>
<reference evidence="2 3" key="1">
    <citation type="journal article" date="2023" name="Cell">
        <title>Genetic manipulation of Patescibacteria provides mechanistic insights into microbial dark matter and the epibiotic lifestyle.</title>
        <authorList>
            <person name="Wang Y."/>
            <person name="Gallagher L.A."/>
            <person name="Andrade P.A."/>
            <person name="Liu A."/>
            <person name="Humphreys I.R."/>
            <person name="Turkarslan S."/>
            <person name="Cutler K.J."/>
            <person name="Arrieta-Ortiz M.L."/>
            <person name="Li Y."/>
            <person name="Radey M.C."/>
            <person name="McLean J.S."/>
            <person name="Cong Q."/>
            <person name="Baker D."/>
            <person name="Baliga N.S."/>
            <person name="Peterson S.B."/>
            <person name="Mougous J.D."/>
        </authorList>
    </citation>
    <scope>NUCLEOTIDE SEQUENCE [LARGE SCALE GENOMIC DNA]</scope>
    <source>
        <strain evidence="2 3">ML1</strain>
    </source>
</reference>
<organism evidence="2 3">
    <name type="scientific">Candidatus Southlakia epibionticum</name>
    <dbReference type="NCBI Taxonomy" id="3043284"/>
    <lineage>
        <taxon>Bacteria</taxon>
        <taxon>Candidatus Saccharimonadota</taxon>
        <taxon>Candidatus Saccharimonadia</taxon>
        <taxon>Candidatus Saccharimonadales</taxon>
        <taxon>Candidatus Saccharimonadaceae</taxon>
        <taxon>Candidatus Southlakia</taxon>
    </lineage>
</organism>
<accession>A0ABY8WVI7</accession>
<evidence type="ECO:0000313" key="2">
    <source>
        <dbReference type="EMBL" id="WIO46303.1"/>
    </source>
</evidence>
<name>A0ABY8WVI7_9BACT</name>
<dbReference type="RefSeq" id="WP_376753837.1">
    <property type="nucleotide sequence ID" value="NZ_CP124550.1"/>
</dbReference>
<sequence>MFVVGICSWWYSTGWKMMVVRVRESLLDVYDYFSLGLLLKTLFAPWRQISAGRVRGPLSVQLRAFFDRLVSRIIGGFIRTFVLIIGSIVVSAAAVIGLVKILVWPLVPIFPVAAVFCAVAGWIPWHL</sequence>
<feature type="transmembrane region" description="Helical" evidence="1">
    <location>
        <begin position="73"/>
        <end position="96"/>
    </location>
</feature>
<keyword evidence="1" id="KW-1133">Transmembrane helix</keyword>
<proteinExistence type="predicted"/>
<dbReference type="EMBL" id="CP124550">
    <property type="protein sequence ID" value="WIO46303.1"/>
    <property type="molecule type" value="Genomic_DNA"/>
</dbReference>
<keyword evidence="1" id="KW-0472">Membrane</keyword>